<dbReference type="PRINTS" id="PR00455">
    <property type="entry name" value="HTHTETR"/>
</dbReference>
<name>A0ABT3TX13_9ACTN</name>
<keyword evidence="2 4" id="KW-0238">DNA-binding</keyword>
<dbReference type="SUPFAM" id="SSF48498">
    <property type="entry name" value="Tetracyclin repressor-like, C-terminal domain"/>
    <property type="match status" value="1"/>
</dbReference>
<feature type="DNA-binding region" description="H-T-H motif" evidence="4">
    <location>
        <begin position="28"/>
        <end position="47"/>
    </location>
</feature>
<evidence type="ECO:0000313" key="7">
    <source>
        <dbReference type="Proteomes" id="UP001163064"/>
    </source>
</evidence>
<dbReference type="PANTHER" id="PTHR30055:SF234">
    <property type="entry name" value="HTH-TYPE TRANSCRIPTIONAL REGULATOR BETI"/>
    <property type="match status" value="1"/>
</dbReference>
<dbReference type="Pfam" id="PF00440">
    <property type="entry name" value="TetR_N"/>
    <property type="match status" value="1"/>
</dbReference>
<dbReference type="PANTHER" id="PTHR30055">
    <property type="entry name" value="HTH-TYPE TRANSCRIPTIONAL REGULATOR RUTR"/>
    <property type="match status" value="1"/>
</dbReference>
<evidence type="ECO:0000256" key="2">
    <source>
        <dbReference type="ARBA" id="ARBA00023125"/>
    </source>
</evidence>
<dbReference type="Gene3D" id="1.10.357.10">
    <property type="entry name" value="Tetracycline Repressor, domain 2"/>
    <property type="match status" value="1"/>
</dbReference>
<dbReference type="SUPFAM" id="SSF46689">
    <property type="entry name" value="Homeodomain-like"/>
    <property type="match status" value="1"/>
</dbReference>
<keyword evidence="1" id="KW-0805">Transcription regulation</keyword>
<dbReference type="InterPro" id="IPR050109">
    <property type="entry name" value="HTH-type_TetR-like_transc_reg"/>
</dbReference>
<evidence type="ECO:0000259" key="5">
    <source>
        <dbReference type="PROSITE" id="PS50977"/>
    </source>
</evidence>
<dbReference type="Pfam" id="PF21597">
    <property type="entry name" value="TetR_C_43"/>
    <property type="match status" value="1"/>
</dbReference>
<dbReference type="Proteomes" id="UP001163064">
    <property type="component" value="Unassembled WGS sequence"/>
</dbReference>
<evidence type="ECO:0000256" key="4">
    <source>
        <dbReference type="PROSITE-ProRule" id="PRU00335"/>
    </source>
</evidence>
<evidence type="ECO:0000256" key="1">
    <source>
        <dbReference type="ARBA" id="ARBA00023015"/>
    </source>
</evidence>
<dbReference type="PROSITE" id="PS50977">
    <property type="entry name" value="HTH_TETR_2"/>
    <property type="match status" value="1"/>
</dbReference>
<organism evidence="6 7">
    <name type="scientific">Streptomyces beihaiensis</name>
    <dbReference type="NCBI Taxonomy" id="2984495"/>
    <lineage>
        <taxon>Bacteria</taxon>
        <taxon>Bacillati</taxon>
        <taxon>Actinomycetota</taxon>
        <taxon>Actinomycetes</taxon>
        <taxon>Kitasatosporales</taxon>
        <taxon>Streptomycetaceae</taxon>
        <taxon>Streptomyces</taxon>
    </lineage>
</organism>
<gene>
    <name evidence="6" type="ORF">OFY01_17870</name>
</gene>
<evidence type="ECO:0000256" key="3">
    <source>
        <dbReference type="ARBA" id="ARBA00023163"/>
    </source>
</evidence>
<dbReference type="EMBL" id="JAPHNL010000222">
    <property type="protein sequence ID" value="MCX3061595.1"/>
    <property type="molecule type" value="Genomic_DNA"/>
</dbReference>
<protein>
    <submittedName>
        <fullName evidence="6">TetR/AcrR family transcriptional regulator</fullName>
    </submittedName>
</protein>
<accession>A0ABT3TX13</accession>
<comment type="caution">
    <text evidence="6">The sequence shown here is derived from an EMBL/GenBank/DDBJ whole genome shotgun (WGS) entry which is preliminary data.</text>
</comment>
<dbReference type="RefSeq" id="WP_266601078.1">
    <property type="nucleotide sequence ID" value="NZ_JAPHNL010000222.1"/>
</dbReference>
<sequence length="198" mass="20957">MRADARRNRERLLDAAEKVFAARGPAAATEEVAKEAGVGVGTLFRHFPTKEALLEAVFQARMDAGAARMEELADAADPGAAFREMFLRNVEESRSKIAYINALATAGVDVDGSFEDTKKRLRAALGVVLERAQETGDVRPDVTAADVIALMVGAARAAEHTDADAAADVATERDGTAPGTAARAHAAEVVLDGLTRRR</sequence>
<feature type="domain" description="HTH tetR-type" evidence="5">
    <location>
        <begin position="6"/>
        <end position="65"/>
    </location>
</feature>
<keyword evidence="7" id="KW-1185">Reference proteome</keyword>
<dbReference type="InterPro" id="IPR001647">
    <property type="entry name" value="HTH_TetR"/>
</dbReference>
<dbReference type="InterPro" id="IPR009057">
    <property type="entry name" value="Homeodomain-like_sf"/>
</dbReference>
<evidence type="ECO:0000313" key="6">
    <source>
        <dbReference type="EMBL" id="MCX3061595.1"/>
    </source>
</evidence>
<dbReference type="InterPro" id="IPR036271">
    <property type="entry name" value="Tet_transcr_reg_TetR-rel_C_sf"/>
</dbReference>
<reference evidence="6" key="1">
    <citation type="submission" date="2022-10" db="EMBL/GenBank/DDBJ databases">
        <title>Streptomyces beihaiensis sp. nov., a chitin degrading actinobacterium, isolated from shrimp pond soil.</title>
        <authorList>
            <person name="Xie J."/>
            <person name="Shen N."/>
        </authorList>
    </citation>
    <scope>NUCLEOTIDE SEQUENCE</scope>
    <source>
        <strain evidence="6">GXMU-J5</strain>
    </source>
</reference>
<proteinExistence type="predicted"/>
<dbReference type="InterPro" id="IPR049445">
    <property type="entry name" value="TetR_SbtR-like_C"/>
</dbReference>
<keyword evidence="3" id="KW-0804">Transcription</keyword>